<dbReference type="PANTHER" id="PTHR30408">
    <property type="entry name" value="TYPE-1 RESTRICTION ENZYME ECOKI SPECIFICITY PROTEIN"/>
    <property type="match status" value="1"/>
</dbReference>
<dbReference type="EMBL" id="JACMHY010000001">
    <property type="protein sequence ID" value="MBC2864240.1"/>
    <property type="molecule type" value="Genomic_DNA"/>
</dbReference>
<dbReference type="Proteomes" id="UP000517694">
    <property type="component" value="Unassembled WGS sequence"/>
</dbReference>
<dbReference type="GO" id="GO:0003677">
    <property type="term" value="F:DNA binding"/>
    <property type="evidence" value="ECO:0007669"/>
    <property type="project" value="UniProtKB-KW"/>
</dbReference>
<evidence type="ECO:0000259" key="4">
    <source>
        <dbReference type="Pfam" id="PF01420"/>
    </source>
</evidence>
<comment type="similarity">
    <text evidence="1">Belongs to the type-I restriction system S methylase family.</text>
</comment>
<gene>
    <name evidence="5" type="ORF">H1R13_04295</name>
</gene>
<dbReference type="RefSeq" id="WP_159666719.1">
    <property type="nucleotide sequence ID" value="NZ_JACMHY010000001.1"/>
</dbReference>
<dbReference type="GO" id="GO:0004519">
    <property type="term" value="F:endonuclease activity"/>
    <property type="evidence" value="ECO:0007669"/>
    <property type="project" value="UniProtKB-KW"/>
</dbReference>
<dbReference type="InterPro" id="IPR000055">
    <property type="entry name" value="Restrct_endonuc_typeI_TRD"/>
</dbReference>
<dbReference type="PANTHER" id="PTHR30408:SF12">
    <property type="entry name" value="TYPE I RESTRICTION ENZYME MJAVIII SPECIFICITY SUBUNIT"/>
    <property type="match status" value="1"/>
</dbReference>
<feature type="domain" description="Type I restriction modification DNA specificity" evidence="4">
    <location>
        <begin position="124"/>
        <end position="162"/>
    </location>
</feature>
<dbReference type="OrthoDB" id="3197085at2"/>
<evidence type="ECO:0000256" key="2">
    <source>
        <dbReference type="ARBA" id="ARBA00022747"/>
    </source>
</evidence>
<sequence length="387" mass="42800">MREGWRRVSLGEILRLRSERTHSVDTLLSVTADRGVIRQSESGRRDSSSADKSLYWDVRPGDVVYNTMRMWQGVSGVASEAGIVSPAYTVCEPVGAVSSEFLRWFLKDPKLVGKFFNRSQGLVSDTWNLKYSEFKKIEVDLPPLSEQLRIAEVLDEVDAQIQAVGAMEKKDAVSLSAVISSRLSDQEHPRRKVKELLKGRPRNGFSPTEVDGWTGFLVLGLGCLTPTGFVPRQLKPVSPDVASGNSATLSDGDLLVSRANTRELVGLAGIYRNVGAPCLYPDLMMRLTPKPGVPVEFLESVFALPEVRRRIQALSQGTSDSMVKITGDVIWNLEVPVPESGKISELLLVKEDMRRRLKIHASAKVKLLRKKEALMGDLLSGKVPITF</sequence>
<keyword evidence="5" id="KW-0540">Nuclease</keyword>
<reference evidence="5 6" key="1">
    <citation type="submission" date="2020-08" db="EMBL/GenBank/DDBJ databases">
        <title>Whole-Genome Sequence of French Clinical Streptomyces mexicanus Strain Q0842.</title>
        <authorList>
            <person name="Boxberger M."/>
            <person name="La Scola B."/>
        </authorList>
    </citation>
    <scope>NUCLEOTIDE SEQUENCE [LARGE SCALE GENOMIC DNA]</scope>
    <source>
        <strain evidence="5 6">Marseille-Q0842</strain>
    </source>
</reference>
<evidence type="ECO:0000256" key="3">
    <source>
        <dbReference type="ARBA" id="ARBA00023125"/>
    </source>
</evidence>
<dbReference type="SUPFAM" id="SSF116734">
    <property type="entry name" value="DNA methylase specificity domain"/>
    <property type="match status" value="2"/>
</dbReference>
<dbReference type="CDD" id="cd16961">
    <property type="entry name" value="RMtype1_S_TRD-CR_like"/>
    <property type="match status" value="1"/>
</dbReference>
<dbReference type="InterPro" id="IPR052021">
    <property type="entry name" value="Type-I_RS_S_subunit"/>
</dbReference>
<keyword evidence="5" id="KW-0378">Hydrolase</keyword>
<name>A0A7X1HW41_9ACTN</name>
<organism evidence="5 6">
    <name type="scientific">Streptomyces mexicanus</name>
    <dbReference type="NCBI Taxonomy" id="178566"/>
    <lineage>
        <taxon>Bacteria</taxon>
        <taxon>Bacillati</taxon>
        <taxon>Actinomycetota</taxon>
        <taxon>Actinomycetes</taxon>
        <taxon>Kitasatosporales</taxon>
        <taxon>Streptomycetaceae</taxon>
        <taxon>Streptomyces</taxon>
    </lineage>
</organism>
<keyword evidence="2" id="KW-0680">Restriction system</keyword>
<dbReference type="InterPro" id="IPR044946">
    <property type="entry name" value="Restrct_endonuc_typeI_TRD_sf"/>
</dbReference>
<keyword evidence="6" id="KW-1185">Reference proteome</keyword>
<comment type="caution">
    <text evidence="5">The sequence shown here is derived from an EMBL/GenBank/DDBJ whole genome shotgun (WGS) entry which is preliminary data.</text>
</comment>
<dbReference type="Pfam" id="PF01420">
    <property type="entry name" value="Methylase_S"/>
    <property type="match status" value="1"/>
</dbReference>
<protein>
    <submittedName>
        <fullName evidence="5">Restriction endonuclease subunit S</fullName>
    </submittedName>
</protein>
<evidence type="ECO:0000256" key="1">
    <source>
        <dbReference type="ARBA" id="ARBA00010923"/>
    </source>
</evidence>
<evidence type="ECO:0000313" key="6">
    <source>
        <dbReference type="Proteomes" id="UP000517694"/>
    </source>
</evidence>
<accession>A0A7X1HW41</accession>
<evidence type="ECO:0000313" key="5">
    <source>
        <dbReference type="EMBL" id="MBC2864240.1"/>
    </source>
</evidence>
<keyword evidence="5" id="KW-0255">Endonuclease</keyword>
<dbReference type="AlphaFoldDB" id="A0A7X1HW41"/>
<proteinExistence type="inferred from homology"/>
<keyword evidence="3" id="KW-0238">DNA-binding</keyword>
<dbReference type="GO" id="GO:0009307">
    <property type="term" value="P:DNA restriction-modification system"/>
    <property type="evidence" value="ECO:0007669"/>
    <property type="project" value="UniProtKB-KW"/>
</dbReference>
<dbReference type="Gene3D" id="3.90.220.20">
    <property type="entry name" value="DNA methylase specificity domains"/>
    <property type="match status" value="2"/>
</dbReference>